<evidence type="ECO:0000256" key="2">
    <source>
        <dbReference type="ARBA" id="ARBA00022723"/>
    </source>
</evidence>
<dbReference type="InterPro" id="IPR026992">
    <property type="entry name" value="DIOX_N"/>
</dbReference>
<dbReference type="Pfam" id="PF03171">
    <property type="entry name" value="2OG-FeII_Oxy"/>
    <property type="match status" value="1"/>
</dbReference>
<evidence type="ECO:0000259" key="5">
    <source>
        <dbReference type="PROSITE" id="PS51471"/>
    </source>
</evidence>
<dbReference type="Proteomes" id="UP000515121">
    <property type="component" value="Unplaced"/>
</dbReference>
<dbReference type="InterPro" id="IPR044861">
    <property type="entry name" value="IPNS-like_FE2OG_OXY"/>
</dbReference>
<evidence type="ECO:0000313" key="7">
    <source>
        <dbReference type="RefSeq" id="XP_022766327.1"/>
    </source>
</evidence>
<proteinExistence type="inferred from homology"/>
<keyword evidence="6" id="KW-1185">Reference proteome</keyword>
<dbReference type="InterPro" id="IPR050295">
    <property type="entry name" value="Plant_2OG-oxidoreductases"/>
</dbReference>
<reference evidence="7" key="1">
    <citation type="submission" date="2025-08" db="UniProtKB">
        <authorList>
            <consortium name="RefSeq"/>
        </authorList>
    </citation>
    <scope>IDENTIFICATION</scope>
    <source>
        <tissue evidence="7">Fruit stalk</tissue>
    </source>
</reference>
<dbReference type="OrthoDB" id="288590at2759"/>
<dbReference type="GO" id="GO:0046872">
    <property type="term" value="F:metal ion binding"/>
    <property type="evidence" value="ECO:0007669"/>
    <property type="project" value="UniProtKB-KW"/>
</dbReference>
<dbReference type="AlphaFoldDB" id="A0A6P6AN76"/>
<accession>A0A6P6AN76</accession>
<keyword evidence="2 4" id="KW-0479">Metal-binding</keyword>
<evidence type="ECO:0000256" key="4">
    <source>
        <dbReference type="RuleBase" id="RU003682"/>
    </source>
</evidence>
<feature type="domain" description="Fe2OG dioxygenase" evidence="5">
    <location>
        <begin position="193"/>
        <end position="292"/>
    </location>
</feature>
<name>A0A6P6AN76_DURZI</name>
<evidence type="ECO:0000256" key="1">
    <source>
        <dbReference type="ARBA" id="ARBA00008056"/>
    </source>
</evidence>
<dbReference type="PROSITE" id="PS51471">
    <property type="entry name" value="FE2OG_OXY"/>
    <property type="match status" value="1"/>
</dbReference>
<keyword evidence="3 4" id="KW-0408">Iron</keyword>
<dbReference type="InterPro" id="IPR005123">
    <property type="entry name" value="Oxoglu/Fe-dep_dioxygenase_dom"/>
</dbReference>
<dbReference type="KEGG" id="dzi:111311215"/>
<dbReference type="SUPFAM" id="SSF51197">
    <property type="entry name" value="Clavaminate synthase-like"/>
    <property type="match status" value="1"/>
</dbReference>
<keyword evidence="4" id="KW-0560">Oxidoreductase</keyword>
<evidence type="ECO:0000256" key="3">
    <source>
        <dbReference type="ARBA" id="ARBA00023004"/>
    </source>
</evidence>
<protein>
    <submittedName>
        <fullName evidence="7">Flavanone 3-dioxygenase 3-like</fullName>
    </submittedName>
</protein>
<gene>
    <name evidence="7" type="primary">LOC111311215</name>
</gene>
<dbReference type="RefSeq" id="XP_022766327.1">
    <property type="nucleotide sequence ID" value="XM_022910592.1"/>
</dbReference>
<organism evidence="6 7">
    <name type="scientific">Durio zibethinus</name>
    <name type="common">Durian</name>
    <dbReference type="NCBI Taxonomy" id="66656"/>
    <lineage>
        <taxon>Eukaryota</taxon>
        <taxon>Viridiplantae</taxon>
        <taxon>Streptophyta</taxon>
        <taxon>Embryophyta</taxon>
        <taxon>Tracheophyta</taxon>
        <taxon>Spermatophyta</taxon>
        <taxon>Magnoliopsida</taxon>
        <taxon>eudicotyledons</taxon>
        <taxon>Gunneridae</taxon>
        <taxon>Pentapetalae</taxon>
        <taxon>rosids</taxon>
        <taxon>malvids</taxon>
        <taxon>Malvales</taxon>
        <taxon>Malvaceae</taxon>
        <taxon>Helicteroideae</taxon>
        <taxon>Durio</taxon>
    </lineage>
</organism>
<dbReference type="Gene3D" id="2.60.120.330">
    <property type="entry name" value="B-lactam Antibiotic, Isopenicillin N Synthase, Chain"/>
    <property type="match status" value="1"/>
</dbReference>
<dbReference type="InterPro" id="IPR027443">
    <property type="entry name" value="IPNS-like_sf"/>
</dbReference>
<evidence type="ECO:0000313" key="6">
    <source>
        <dbReference type="Proteomes" id="UP000515121"/>
    </source>
</evidence>
<sequence length="342" mass="38611">MANTNTASALTHSPVLKSETCSFPQKEDGLDSINYSILGVNDAIPIIDYSLLTSDDPVQRSQAIQNLGKTCIEYGFFAVINHAIPDSVINGTMEALLRFFDLPEEKKLKYETSNSTDKIRWGRGDVHHVSREFFKIASHPQFHCPIHPDDLREILQEYSERLREVGINLLRGFSKSLGLEESYIEKAMDLESGYDFFTANDYPPRFSAANIIGQFPHNDPGLLILLMQNVSGGLQLEHKGKWLNANLNSNWIIVNLADHLEILTNGKYKSTIHRVVLNNEVRRVTFPLFLGPSLEAVVSPAPEFVDDNHPSAYRGMTYKDYLEANQHHVIDGKSCLKQIRLI</sequence>
<comment type="similarity">
    <text evidence="1 4">Belongs to the iron/ascorbate-dependent oxidoreductase family.</text>
</comment>
<dbReference type="Pfam" id="PF14226">
    <property type="entry name" value="DIOX_N"/>
    <property type="match status" value="1"/>
</dbReference>
<dbReference type="GO" id="GO:0016491">
    <property type="term" value="F:oxidoreductase activity"/>
    <property type="evidence" value="ECO:0007669"/>
    <property type="project" value="UniProtKB-KW"/>
</dbReference>
<dbReference type="PANTHER" id="PTHR47991">
    <property type="entry name" value="OXOGLUTARATE/IRON-DEPENDENT DIOXYGENASE"/>
    <property type="match status" value="1"/>
</dbReference>
<dbReference type="GeneID" id="111311215"/>